<feature type="region of interest" description="Disordered" evidence="1">
    <location>
        <begin position="1"/>
        <end position="124"/>
    </location>
</feature>
<feature type="compositionally biased region" description="Basic residues" evidence="1">
    <location>
        <begin position="11"/>
        <end position="26"/>
    </location>
</feature>
<organism evidence="2">
    <name type="scientific">uncultured Mycobacteriales bacterium</name>
    <dbReference type="NCBI Taxonomy" id="581187"/>
    <lineage>
        <taxon>Bacteria</taxon>
        <taxon>Bacillati</taxon>
        <taxon>Actinomycetota</taxon>
        <taxon>Actinomycetes</taxon>
        <taxon>Mycobacteriales</taxon>
        <taxon>environmental samples</taxon>
    </lineage>
</organism>
<feature type="compositionally biased region" description="Basic residues" evidence="1">
    <location>
        <begin position="64"/>
        <end position="81"/>
    </location>
</feature>
<reference evidence="2" key="1">
    <citation type="submission" date="2020-02" db="EMBL/GenBank/DDBJ databases">
        <authorList>
            <person name="Meier V. D."/>
        </authorList>
    </citation>
    <scope>NUCLEOTIDE SEQUENCE</scope>
    <source>
        <strain evidence="2">AVDCRST_MAG41</strain>
    </source>
</reference>
<sequence>GDPAGAVAARRAGHVPARRGRRRAGLRLRDDPPARRRGAGGRRRLDLPGARPAAPRGSGGGLRAARRRRAQPHLLPHHRDRPGRAGRLDGGLAGLHRRRRAHPGRHRRPAGRGRRPGRGRPTGR</sequence>
<feature type="compositionally biased region" description="Low complexity" evidence="1">
    <location>
        <begin position="47"/>
        <end position="56"/>
    </location>
</feature>
<feature type="compositionally biased region" description="Basic residues" evidence="1">
    <location>
        <begin position="95"/>
        <end position="124"/>
    </location>
</feature>
<accession>A0A6J4JQE0</accession>
<evidence type="ECO:0000313" key="2">
    <source>
        <dbReference type="EMBL" id="CAA9284715.1"/>
    </source>
</evidence>
<dbReference type="EMBL" id="CADCTP010000360">
    <property type="protein sequence ID" value="CAA9284715.1"/>
    <property type="molecule type" value="Genomic_DNA"/>
</dbReference>
<feature type="compositionally biased region" description="Low complexity" evidence="1">
    <location>
        <begin position="1"/>
        <end position="10"/>
    </location>
</feature>
<gene>
    <name evidence="2" type="ORF">AVDCRST_MAG41-3888</name>
</gene>
<name>A0A6J4JQE0_9ACTN</name>
<feature type="non-terminal residue" evidence="2">
    <location>
        <position position="1"/>
    </location>
</feature>
<feature type="non-terminal residue" evidence="2">
    <location>
        <position position="124"/>
    </location>
</feature>
<proteinExistence type="predicted"/>
<evidence type="ECO:0000256" key="1">
    <source>
        <dbReference type="SAM" id="MobiDB-lite"/>
    </source>
</evidence>
<dbReference type="AlphaFoldDB" id="A0A6J4JQE0"/>
<protein>
    <submittedName>
        <fullName evidence="2">Uncharacterized protein</fullName>
    </submittedName>
</protein>